<dbReference type="EMBL" id="KE356561">
    <property type="protein sequence ID" value="ERG96597.1"/>
    <property type="molecule type" value="Genomic_DNA"/>
</dbReference>
<protein>
    <submittedName>
        <fullName evidence="1">Uncharacterized protein</fullName>
    </submittedName>
</protein>
<evidence type="ECO:0000313" key="1">
    <source>
        <dbReference type="EMBL" id="ERG96597.1"/>
    </source>
</evidence>
<proteinExistence type="predicted"/>
<dbReference type="SUPFAM" id="SSF53300">
    <property type="entry name" value="vWA-like"/>
    <property type="match status" value="1"/>
</dbReference>
<sequence length="129" mass="14560">MDQQLHKPRYSRQNVVVPNLSVDDRDFDTANRVSLTIQLRATDLISPRSYTVEITISSIEIESDSQDVQREDNADVYFLLDNSISARNDLNAIRDGINVFFDAVEKTSNPDRINLAASVSEFGGKKVRL</sequence>
<dbReference type="STRING" id="1238425.J07HQW2_03077"/>
<accession>U1PS38</accession>
<dbReference type="AlphaFoldDB" id="U1PS38"/>
<dbReference type="InterPro" id="IPR036465">
    <property type="entry name" value="vWFA_dom_sf"/>
</dbReference>
<reference evidence="1 2" key="1">
    <citation type="journal article" date="2013" name="PLoS ONE">
        <title>Assembly-driven community genomics of a hypersaline microbial ecosystem.</title>
        <authorList>
            <person name="Podell S."/>
            <person name="Ugalde J.A."/>
            <person name="Narasingarao P."/>
            <person name="Banfield J.F."/>
            <person name="Heidelberg K.B."/>
            <person name="Allen E.E."/>
        </authorList>
    </citation>
    <scope>NUCLEOTIDE SEQUENCE [LARGE SCALE GENOMIC DNA]</scope>
    <source>
        <strain evidence="2">J07HQW2</strain>
    </source>
</reference>
<dbReference type="HOGENOM" id="CLU_1943825_0_0_2"/>
<name>U1PS38_9EURY</name>
<gene>
    <name evidence="1" type="ORF">J07HQW2_03077</name>
</gene>
<evidence type="ECO:0000313" key="2">
    <source>
        <dbReference type="Proteomes" id="UP000030710"/>
    </source>
</evidence>
<dbReference type="Proteomes" id="UP000030710">
    <property type="component" value="Unassembled WGS sequence"/>
</dbReference>
<organism evidence="1 2">
    <name type="scientific">Haloquadratum walsbyi J07HQW2</name>
    <dbReference type="NCBI Taxonomy" id="1238425"/>
    <lineage>
        <taxon>Archaea</taxon>
        <taxon>Methanobacteriati</taxon>
        <taxon>Methanobacteriota</taxon>
        <taxon>Stenosarchaea group</taxon>
        <taxon>Halobacteria</taxon>
        <taxon>Halobacteriales</taxon>
        <taxon>Haloferacaceae</taxon>
        <taxon>Haloquadratum</taxon>
    </lineage>
</organism>